<feature type="transmembrane region" description="Helical" evidence="1">
    <location>
        <begin position="77"/>
        <end position="96"/>
    </location>
</feature>
<keyword evidence="5" id="KW-1185">Reference proteome</keyword>
<keyword evidence="1" id="KW-0472">Membrane</keyword>
<keyword evidence="1" id="KW-0812">Transmembrane</keyword>
<dbReference type="Gene3D" id="2.60.120.1440">
    <property type="match status" value="1"/>
</dbReference>
<dbReference type="PIRSF" id="PIRSF018266">
    <property type="entry name" value="FecR"/>
    <property type="match status" value="1"/>
</dbReference>
<dbReference type="PANTHER" id="PTHR30273">
    <property type="entry name" value="PERIPLASMIC SIGNAL SENSOR AND SIGMA FACTOR ACTIVATOR FECR-RELATED"/>
    <property type="match status" value="1"/>
</dbReference>
<organism evidence="4 5">
    <name type="scientific">Sphingobacterium pedocola</name>
    <dbReference type="NCBI Taxonomy" id="2082722"/>
    <lineage>
        <taxon>Bacteria</taxon>
        <taxon>Pseudomonadati</taxon>
        <taxon>Bacteroidota</taxon>
        <taxon>Sphingobacteriia</taxon>
        <taxon>Sphingobacteriales</taxon>
        <taxon>Sphingobacteriaceae</taxon>
        <taxon>Sphingobacterium</taxon>
    </lineage>
</organism>
<dbReference type="Pfam" id="PF16344">
    <property type="entry name" value="FecR_C"/>
    <property type="match status" value="1"/>
</dbReference>
<evidence type="ECO:0000259" key="2">
    <source>
        <dbReference type="Pfam" id="PF04773"/>
    </source>
</evidence>
<dbReference type="InterPro" id="IPR012373">
    <property type="entry name" value="Ferrdict_sens_TM"/>
</dbReference>
<evidence type="ECO:0000313" key="4">
    <source>
        <dbReference type="EMBL" id="MBE8721148.1"/>
    </source>
</evidence>
<protein>
    <submittedName>
        <fullName evidence="4">Anti-sigma factor</fullName>
    </submittedName>
</protein>
<accession>A0ABR9T740</accession>
<reference evidence="4 5" key="1">
    <citation type="submission" date="2018-02" db="EMBL/GenBank/DDBJ databases">
        <title>Sphingobacterium KA21.</title>
        <authorList>
            <person name="Vasarhelyi B.M."/>
            <person name="Deshmukh S."/>
            <person name="Balint B."/>
            <person name="Kukolya J."/>
        </authorList>
    </citation>
    <scope>NUCLEOTIDE SEQUENCE [LARGE SCALE GENOMIC DNA]</scope>
    <source>
        <strain evidence="4 5">Ka21</strain>
    </source>
</reference>
<sequence>MIMDKKTFLEILAKYRSGKATSEEQHFLDVYYRLFEKDEDVLKQLTEKDRTMLKNRIKQGIDKHRTKKIPARKMVPSWYYAAAVALVVGCALWFYMPNAVEQYPTITQRDSIVPGGNSATLTLEDGKEIALSDIHDGIVVGDSIKYEDGQLVSSVKEGQMLTLQTPRGGQYQITLPDGTRVWLNAASSLRYPAQFGNKERRVYLEGEAYFDVTKMVLPDVKGTGANVPFLVQSHGQTVEVLGTQFNISAYSDDKATRTTLVEGQVNVALSNTGSTNDDVSRSLRPGQQSLLQNNGLQVNNVNVRQFTAWKEGKFVFEEEPLENILKTLARWYDVEIVYQGDRSYGTFTGSVGRYEHISGILDKIGFTQAVKFEIVGRRVIVM</sequence>
<gene>
    <name evidence="4" type="ORF">C4F40_10475</name>
</gene>
<dbReference type="InterPro" id="IPR032508">
    <property type="entry name" value="FecR_C"/>
</dbReference>
<dbReference type="EMBL" id="PSKQ01000019">
    <property type="protein sequence ID" value="MBE8721148.1"/>
    <property type="molecule type" value="Genomic_DNA"/>
</dbReference>
<evidence type="ECO:0000256" key="1">
    <source>
        <dbReference type="SAM" id="Phobius"/>
    </source>
</evidence>
<comment type="caution">
    <text evidence="4">The sequence shown here is derived from an EMBL/GenBank/DDBJ whole genome shotgun (WGS) entry which is preliminary data.</text>
</comment>
<name>A0ABR9T740_9SPHI</name>
<dbReference type="InterPro" id="IPR006860">
    <property type="entry name" value="FecR"/>
</dbReference>
<dbReference type="PANTHER" id="PTHR30273:SF2">
    <property type="entry name" value="PROTEIN FECR"/>
    <property type="match status" value="1"/>
</dbReference>
<keyword evidence="1" id="KW-1133">Transmembrane helix</keyword>
<feature type="domain" description="FecR protein" evidence="2">
    <location>
        <begin position="162"/>
        <end position="266"/>
    </location>
</feature>
<proteinExistence type="predicted"/>
<dbReference type="Pfam" id="PF04773">
    <property type="entry name" value="FecR"/>
    <property type="match status" value="1"/>
</dbReference>
<evidence type="ECO:0000259" key="3">
    <source>
        <dbReference type="Pfam" id="PF16344"/>
    </source>
</evidence>
<feature type="domain" description="Protein FecR C-terminal" evidence="3">
    <location>
        <begin position="313"/>
        <end position="381"/>
    </location>
</feature>
<dbReference type="Proteomes" id="UP000618319">
    <property type="component" value="Unassembled WGS sequence"/>
</dbReference>
<evidence type="ECO:0000313" key="5">
    <source>
        <dbReference type="Proteomes" id="UP000618319"/>
    </source>
</evidence>
<dbReference type="Gene3D" id="3.55.50.30">
    <property type="match status" value="1"/>
</dbReference>